<sequence>MSAERARRVRALPPGRTVADFDSATGMLRVLGKFLHGQDAPLLGRYPAALEPVLSAVLGVGNRLPRRVQEKAYAASGRMEAVAADRLGDVRSDRLAEWVAGHYPCRRYPVIFVGSSNGAMIHLAAALDAPWLPQTLLIPVRRRDGRPDEPARAMRTHLDAGRALLDANTDLELHHMHDANQDRLMVSGMSYFRVKWHRMPEAYRRFLKERLAPGGTVVTVECGLRWPVTRVGERYWFQNGAPGGATPREFHEGGPRVADYLARYGSPYRRWEAPEPDTDAPEAEWGFQDSLLRSLADALPEGADWKRLRFGEPEDLSPAVADLYRDWYRDRGVPDGRLLAESFLLVEPWWTLRTGSVPFWLLFGTEPSRAALADYLDGADPFDEIRLTLFSHGVESVGLAPIEDWRRVLDRARKIGVFTGVDERAFPRDFAVFARAHRELARVRRVYPMPDPLDPADAGDYLAKRPEISWIDGNGGNDHA</sequence>
<evidence type="ECO:0000313" key="2">
    <source>
        <dbReference type="Proteomes" id="UP001500683"/>
    </source>
</evidence>
<dbReference type="Proteomes" id="UP001500683">
    <property type="component" value="Unassembled WGS sequence"/>
</dbReference>
<comment type="caution">
    <text evidence="1">The sequence shown here is derived from an EMBL/GenBank/DDBJ whole genome shotgun (WGS) entry which is preliminary data.</text>
</comment>
<protein>
    <submittedName>
        <fullName evidence="1">Uncharacterized protein</fullName>
    </submittedName>
</protein>
<name>A0ABP7WI55_9ACTN</name>
<gene>
    <name evidence="1" type="ORF">GCM10022214_57300</name>
</gene>
<organism evidence="1 2">
    <name type="scientific">Actinomadura miaoliensis</name>
    <dbReference type="NCBI Taxonomy" id="430685"/>
    <lineage>
        <taxon>Bacteria</taxon>
        <taxon>Bacillati</taxon>
        <taxon>Actinomycetota</taxon>
        <taxon>Actinomycetes</taxon>
        <taxon>Streptosporangiales</taxon>
        <taxon>Thermomonosporaceae</taxon>
        <taxon>Actinomadura</taxon>
    </lineage>
</organism>
<accession>A0ABP7WI55</accession>
<reference evidence="2" key="1">
    <citation type="journal article" date="2019" name="Int. J. Syst. Evol. Microbiol.">
        <title>The Global Catalogue of Microorganisms (GCM) 10K type strain sequencing project: providing services to taxonomists for standard genome sequencing and annotation.</title>
        <authorList>
            <consortium name="The Broad Institute Genomics Platform"/>
            <consortium name="The Broad Institute Genome Sequencing Center for Infectious Disease"/>
            <person name="Wu L."/>
            <person name="Ma J."/>
        </authorList>
    </citation>
    <scope>NUCLEOTIDE SEQUENCE [LARGE SCALE GENOMIC DNA]</scope>
    <source>
        <strain evidence="2">JCM 16702</strain>
    </source>
</reference>
<evidence type="ECO:0000313" key="1">
    <source>
        <dbReference type="EMBL" id="GAA4089241.1"/>
    </source>
</evidence>
<dbReference type="RefSeq" id="WP_344953704.1">
    <property type="nucleotide sequence ID" value="NZ_BAAAZG010000043.1"/>
</dbReference>
<dbReference type="EMBL" id="BAAAZG010000043">
    <property type="protein sequence ID" value="GAA4089241.1"/>
    <property type="molecule type" value="Genomic_DNA"/>
</dbReference>
<proteinExistence type="predicted"/>
<keyword evidence="2" id="KW-1185">Reference proteome</keyword>